<evidence type="ECO:0000256" key="5">
    <source>
        <dbReference type="ARBA" id="ARBA00023242"/>
    </source>
</evidence>
<evidence type="ECO:0000256" key="3">
    <source>
        <dbReference type="ARBA" id="ARBA00023125"/>
    </source>
</evidence>
<comment type="caution">
    <text evidence="8">The sequence shown here is derived from an EMBL/GenBank/DDBJ whole genome shotgun (WGS) entry which is preliminary data.</text>
</comment>
<comment type="subcellular location">
    <subcellularLocation>
        <location evidence="1">Nucleus</location>
    </subcellularLocation>
</comment>
<feature type="domain" description="NAC" evidence="7">
    <location>
        <begin position="37"/>
        <end position="194"/>
    </location>
</feature>
<evidence type="ECO:0000256" key="2">
    <source>
        <dbReference type="ARBA" id="ARBA00023015"/>
    </source>
</evidence>
<feature type="compositionally biased region" description="Basic and acidic residues" evidence="6">
    <location>
        <begin position="371"/>
        <end position="380"/>
    </location>
</feature>
<dbReference type="Proteomes" id="UP000238479">
    <property type="component" value="Chromosome 1"/>
</dbReference>
<evidence type="ECO:0000313" key="9">
    <source>
        <dbReference type="Proteomes" id="UP000238479"/>
    </source>
</evidence>
<dbReference type="GO" id="GO:0003677">
    <property type="term" value="F:DNA binding"/>
    <property type="evidence" value="ECO:0007669"/>
    <property type="project" value="UniProtKB-KW"/>
</dbReference>
<evidence type="ECO:0000256" key="4">
    <source>
        <dbReference type="ARBA" id="ARBA00023163"/>
    </source>
</evidence>
<keyword evidence="2" id="KW-0805">Transcription regulation</keyword>
<dbReference type="SUPFAM" id="SSF101941">
    <property type="entry name" value="NAC domain"/>
    <property type="match status" value="2"/>
</dbReference>
<dbReference type="Gramene" id="PRQ57674">
    <property type="protein sequence ID" value="PRQ57674"/>
    <property type="gene ID" value="RchiOBHm_Chr1g0350911"/>
</dbReference>
<feature type="compositionally biased region" description="Polar residues" evidence="6">
    <location>
        <begin position="388"/>
        <end position="400"/>
    </location>
</feature>
<sequence>MSISSSSYSGGFLTSEPSNSMVASSSSSGSVMPTLPLGMKMSFIPTDSLLVRFILHDSAPNFIITDCDLFGQEEPWEIWDRYLGFLNQYNPDELYFFMPSLKKLSPNGGSRINRTIGGGSWTQKEPIKFVCDDEDEGRSIGVKRKLRYHNQGSDQHVQWCLDEYTSVEVANSCAIFRLRKNERQYKSLCGICVEDFIQPLPLGMKILFRPTDSQLIRYFLGFDIAPDFIVYDCDLFGQEEPWEIWDRYSVVFNNSDLLYFFTSSMKKLGSKGRVCNFGRRVGSGTWNQKEAAKLVYDDEGEADQERKPIGRKRKLRYVNQGSVHHGEWYLEEYTSLVDEGAILLLRKNERYKAPAASMSSGIPSEKKRKHGEIDRLEEKKPRKKKASRQSQTTTSPTMPIQQREPGNGDDNFVFFKGIDIGTWEFPSLDDFVMACPPPLAECDQEALATLEFPSLDEFVMAYPPPLKDCDQEELATLEFPSPEDLASPSPPLDDCDQQVIAAVNIDDNHDLTGSCNDDDIATWSFPIVDYSLTSLLQGKCDEQALALVNSDDYLHFVKEDTGAWCPAFVDDFLMALLVDCDEQA</sequence>
<feature type="domain" description="NAC" evidence="7">
    <location>
        <begin position="202"/>
        <end position="350"/>
    </location>
</feature>
<dbReference type="PROSITE" id="PS51005">
    <property type="entry name" value="NAC"/>
    <property type="match status" value="2"/>
</dbReference>
<keyword evidence="5" id="KW-0539">Nucleus</keyword>
<feature type="region of interest" description="Disordered" evidence="6">
    <location>
        <begin position="354"/>
        <end position="409"/>
    </location>
</feature>
<keyword evidence="9" id="KW-1185">Reference proteome</keyword>
<evidence type="ECO:0000259" key="7">
    <source>
        <dbReference type="PROSITE" id="PS51005"/>
    </source>
</evidence>
<keyword evidence="4" id="KW-0804">Transcription</keyword>
<dbReference type="InterPro" id="IPR003441">
    <property type="entry name" value="NAC-dom"/>
</dbReference>
<name>A0A2P6SG64_ROSCH</name>
<proteinExistence type="predicted"/>
<dbReference type="EMBL" id="PDCK01000039">
    <property type="protein sequence ID" value="PRQ57674.1"/>
    <property type="molecule type" value="Genomic_DNA"/>
</dbReference>
<evidence type="ECO:0000256" key="6">
    <source>
        <dbReference type="SAM" id="MobiDB-lite"/>
    </source>
</evidence>
<keyword evidence="3" id="KW-0238">DNA-binding</keyword>
<dbReference type="Pfam" id="PF02365">
    <property type="entry name" value="NAM"/>
    <property type="match status" value="2"/>
</dbReference>
<dbReference type="PANTHER" id="PTHR31989">
    <property type="entry name" value="NAC DOMAIN-CONTAINING PROTEIN 82-RELATED"/>
    <property type="match status" value="1"/>
</dbReference>
<evidence type="ECO:0000313" key="8">
    <source>
        <dbReference type="EMBL" id="PRQ57674.1"/>
    </source>
</evidence>
<gene>
    <name evidence="8" type="ORF">RchiOBHm_Chr1g0350911</name>
</gene>
<reference evidence="8 9" key="1">
    <citation type="journal article" date="2018" name="Nat. Genet.">
        <title>The Rosa genome provides new insights in the design of modern roses.</title>
        <authorList>
            <person name="Bendahmane M."/>
        </authorList>
    </citation>
    <scope>NUCLEOTIDE SEQUENCE [LARGE SCALE GENOMIC DNA]</scope>
    <source>
        <strain evidence="9">cv. Old Blush</strain>
    </source>
</reference>
<accession>A0A2P6SG64</accession>
<evidence type="ECO:0000256" key="1">
    <source>
        <dbReference type="ARBA" id="ARBA00004123"/>
    </source>
</evidence>
<protein>
    <submittedName>
        <fullName evidence="8">Putative transcription factor NAM family</fullName>
    </submittedName>
</protein>
<organism evidence="8 9">
    <name type="scientific">Rosa chinensis</name>
    <name type="common">China rose</name>
    <dbReference type="NCBI Taxonomy" id="74649"/>
    <lineage>
        <taxon>Eukaryota</taxon>
        <taxon>Viridiplantae</taxon>
        <taxon>Streptophyta</taxon>
        <taxon>Embryophyta</taxon>
        <taxon>Tracheophyta</taxon>
        <taxon>Spermatophyta</taxon>
        <taxon>Magnoliopsida</taxon>
        <taxon>eudicotyledons</taxon>
        <taxon>Gunneridae</taxon>
        <taxon>Pentapetalae</taxon>
        <taxon>rosids</taxon>
        <taxon>fabids</taxon>
        <taxon>Rosales</taxon>
        <taxon>Rosaceae</taxon>
        <taxon>Rosoideae</taxon>
        <taxon>Rosoideae incertae sedis</taxon>
        <taxon>Rosa</taxon>
    </lineage>
</organism>
<dbReference type="GO" id="GO:0005634">
    <property type="term" value="C:nucleus"/>
    <property type="evidence" value="ECO:0007669"/>
    <property type="project" value="UniProtKB-SubCell"/>
</dbReference>
<dbReference type="GO" id="GO:0006355">
    <property type="term" value="P:regulation of DNA-templated transcription"/>
    <property type="evidence" value="ECO:0007669"/>
    <property type="project" value="InterPro"/>
</dbReference>
<dbReference type="AlphaFoldDB" id="A0A2P6SG64"/>
<dbReference type="Gene3D" id="2.170.150.80">
    <property type="entry name" value="NAC domain"/>
    <property type="match status" value="2"/>
</dbReference>
<dbReference type="InterPro" id="IPR036093">
    <property type="entry name" value="NAC_dom_sf"/>
</dbReference>